<accession>A0ABP7ACK1</accession>
<dbReference type="SUPFAM" id="SSF53850">
    <property type="entry name" value="Periplasmic binding protein-like II"/>
    <property type="match status" value="1"/>
</dbReference>
<dbReference type="EMBL" id="BAAAYU010000001">
    <property type="protein sequence ID" value="GAA3629314.1"/>
    <property type="molecule type" value="Genomic_DNA"/>
</dbReference>
<dbReference type="PANTHER" id="PTHR30632">
    <property type="entry name" value="MOLYBDATE-BINDING PERIPLASMIC PROTEIN"/>
    <property type="match status" value="1"/>
</dbReference>
<comment type="caution">
    <text evidence="5">The sequence shown here is derived from an EMBL/GenBank/DDBJ whole genome shotgun (WGS) entry which is preliminary data.</text>
</comment>
<dbReference type="NCBIfam" id="TIGR01256">
    <property type="entry name" value="modA"/>
    <property type="match status" value="1"/>
</dbReference>
<evidence type="ECO:0000256" key="3">
    <source>
        <dbReference type="ARBA" id="ARBA00022729"/>
    </source>
</evidence>
<dbReference type="InterPro" id="IPR050682">
    <property type="entry name" value="ModA/WtpA"/>
</dbReference>
<evidence type="ECO:0000256" key="4">
    <source>
        <dbReference type="SAM" id="SignalP"/>
    </source>
</evidence>
<proteinExistence type="inferred from homology"/>
<reference evidence="6" key="1">
    <citation type="journal article" date="2019" name="Int. J. Syst. Evol. Microbiol.">
        <title>The Global Catalogue of Microorganisms (GCM) 10K type strain sequencing project: providing services to taxonomists for standard genome sequencing and annotation.</title>
        <authorList>
            <consortium name="The Broad Institute Genomics Platform"/>
            <consortium name="The Broad Institute Genome Sequencing Center for Infectious Disease"/>
            <person name="Wu L."/>
            <person name="Ma J."/>
        </authorList>
    </citation>
    <scope>NUCLEOTIDE SEQUENCE [LARGE SCALE GENOMIC DNA]</scope>
    <source>
        <strain evidence="6">JCM 16544</strain>
    </source>
</reference>
<keyword evidence="3 4" id="KW-0732">Signal</keyword>
<comment type="similarity">
    <text evidence="1">Belongs to the bacterial solute-binding protein ModA family.</text>
</comment>
<dbReference type="InterPro" id="IPR005950">
    <property type="entry name" value="ModA"/>
</dbReference>
<evidence type="ECO:0000256" key="1">
    <source>
        <dbReference type="ARBA" id="ARBA00009175"/>
    </source>
</evidence>
<keyword evidence="6" id="KW-1185">Reference proteome</keyword>
<dbReference type="Pfam" id="PF13531">
    <property type="entry name" value="SBP_bac_11"/>
    <property type="match status" value="1"/>
</dbReference>
<dbReference type="PANTHER" id="PTHR30632:SF0">
    <property type="entry name" value="SULFATE-BINDING PROTEIN"/>
    <property type="match status" value="1"/>
</dbReference>
<dbReference type="Proteomes" id="UP001501697">
    <property type="component" value="Unassembled WGS sequence"/>
</dbReference>
<name>A0ABP7ACK1_9MICO</name>
<protein>
    <submittedName>
        <fullName evidence="5">Molybdate ABC transporter substrate-binding protein</fullName>
    </submittedName>
</protein>
<sequence length="247" mass="24493">MPLLAALGAAVLLASGCASGTAPADRTLTVFAAASLTESFELLAADFERDHPGTAVVLNLAGSPALAQQLVSGARADVFAAASADAAQVVVDAGLAEAPIVFATNRLALVVPAGNPADVAGLDDLARDDLAVALCDPVVPCGAASERALSVAGVDARPDTLEQDVKAVLTKVVLGEADAGLVYVTDARAAGDEVATIDVPGLADERTSYPVMALADAAEPDLAAAWIALLASAEGRAVLAEAGFDAP</sequence>
<dbReference type="PIRSF" id="PIRSF004846">
    <property type="entry name" value="ModA"/>
    <property type="match status" value="1"/>
</dbReference>
<dbReference type="Gene3D" id="3.40.190.10">
    <property type="entry name" value="Periplasmic binding protein-like II"/>
    <property type="match status" value="2"/>
</dbReference>
<gene>
    <name evidence="5" type="primary">modA</name>
    <name evidence="5" type="ORF">GCM10022200_09930</name>
</gene>
<evidence type="ECO:0000313" key="6">
    <source>
        <dbReference type="Proteomes" id="UP001501697"/>
    </source>
</evidence>
<dbReference type="RefSeq" id="WP_344736786.1">
    <property type="nucleotide sequence ID" value="NZ_BAAAYU010000001.1"/>
</dbReference>
<evidence type="ECO:0000256" key="2">
    <source>
        <dbReference type="ARBA" id="ARBA00022723"/>
    </source>
</evidence>
<feature type="chain" id="PRO_5045041029" evidence="4">
    <location>
        <begin position="25"/>
        <end position="247"/>
    </location>
</feature>
<feature type="signal peptide" evidence="4">
    <location>
        <begin position="1"/>
        <end position="24"/>
    </location>
</feature>
<keyword evidence="2" id="KW-0479">Metal-binding</keyword>
<organism evidence="5 6">
    <name type="scientific">Microbacterium awajiense</name>
    <dbReference type="NCBI Taxonomy" id="415214"/>
    <lineage>
        <taxon>Bacteria</taxon>
        <taxon>Bacillati</taxon>
        <taxon>Actinomycetota</taxon>
        <taxon>Actinomycetes</taxon>
        <taxon>Micrococcales</taxon>
        <taxon>Microbacteriaceae</taxon>
        <taxon>Microbacterium</taxon>
    </lineage>
</organism>
<evidence type="ECO:0000313" key="5">
    <source>
        <dbReference type="EMBL" id="GAA3629314.1"/>
    </source>
</evidence>